<accession>A0A8S1L5P7</accession>
<reference evidence="2" key="1">
    <citation type="submission" date="2021-01" db="EMBL/GenBank/DDBJ databases">
        <authorList>
            <consortium name="Genoscope - CEA"/>
            <person name="William W."/>
        </authorList>
    </citation>
    <scope>NUCLEOTIDE SEQUENCE</scope>
</reference>
<comment type="caution">
    <text evidence="2">The sequence shown here is derived from an EMBL/GenBank/DDBJ whole genome shotgun (WGS) entry which is preliminary data.</text>
</comment>
<sequence length="294" mass="35704">MNMQCTLNKEILRCETPSTDETNYDIIEQQCYLSQIIELIFVENYTYKELQQYFTYTFQQIEQYDFFFDQIYKSVRIYMEKILQHIKQFSQITKPIDIKHLKDYVTIISELEKSYKVTQLKHKELQEVVKSFSQKEKISQSIHCLRLMKYSFTNIVLRNKEVNDFLISLKQVLDKRFYSQTQKYSKTKERLQLFIQLLNEKQQDCLSYYDDTNKQRPSITINNTNNNEDAPQIVQNTNLVRKKVQQENNVKLNEYKKFEQNLEEYFQAKANIEKKEINVSQEWINRLKQKTKKK</sequence>
<dbReference type="Proteomes" id="UP000688137">
    <property type="component" value="Unassembled WGS sequence"/>
</dbReference>
<name>A0A8S1L5P7_PARPR</name>
<gene>
    <name evidence="2" type="ORF">PPRIM_AZ9-3.1.T0320319</name>
</gene>
<keyword evidence="3" id="KW-1185">Reference proteome</keyword>
<evidence type="ECO:0000256" key="1">
    <source>
        <dbReference type="SAM" id="Coils"/>
    </source>
</evidence>
<evidence type="ECO:0000313" key="3">
    <source>
        <dbReference type="Proteomes" id="UP000688137"/>
    </source>
</evidence>
<dbReference type="OMA" id="IEQQCYL"/>
<dbReference type="AlphaFoldDB" id="A0A8S1L5P7"/>
<proteinExistence type="predicted"/>
<organism evidence="2 3">
    <name type="scientific">Paramecium primaurelia</name>
    <dbReference type="NCBI Taxonomy" id="5886"/>
    <lineage>
        <taxon>Eukaryota</taxon>
        <taxon>Sar</taxon>
        <taxon>Alveolata</taxon>
        <taxon>Ciliophora</taxon>
        <taxon>Intramacronucleata</taxon>
        <taxon>Oligohymenophorea</taxon>
        <taxon>Peniculida</taxon>
        <taxon>Parameciidae</taxon>
        <taxon>Paramecium</taxon>
    </lineage>
</organism>
<keyword evidence="1" id="KW-0175">Coiled coil</keyword>
<evidence type="ECO:0000313" key="2">
    <source>
        <dbReference type="EMBL" id="CAD8062081.1"/>
    </source>
</evidence>
<dbReference type="EMBL" id="CAJJDM010000031">
    <property type="protein sequence ID" value="CAD8062081.1"/>
    <property type="molecule type" value="Genomic_DNA"/>
</dbReference>
<feature type="coiled-coil region" evidence="1">
    <location>
        <begin position="241"/>
        <end position="275"/>
    </location>
</feature>
<protein>
    <submittedName>
        <fullName evidence="2">Uncharacterized protein</fullName>
    </submittedName>
</protein>